<name>A0A426XNL5_ENSVE</name>
<organism evidence="2 3">
    <name type="scientific">Ensete ventricosum</name>
    <name type="common">Abyssinian banana</name>
    <name type="synonym">Musa ensete</name>
    <dbReference type="NCBI Taxonomy" id="4639"/>
    <lineage>
        <taxon>Eukaryota</taxon>
        <taxon>Viridiplantae</taxon>
        <taxon>Streptophyta</taxon>
        <taxon>Embryophyta</taxon>
        <taxon>Tracheophyta</taxon>
        <taxon>Spermatophyta</taxon>
        <taxon>Magnoliopsida</taxon>
        <taxon>Liliopsida</taxon>
        <taxon>Zingiberales</taxon>
        <taxon>Musaceae</taxon>
        <taxon>Ensete</taxon>
    </lineage>
</organism>
<dbReference type="Proteomes" id="UP000287651">
    <property type="component" value="Unassembled WGS sequence"/>
</dbReference>
<protein>
    <recommendedName>
        <fullName evidence="4">Secreted protein</fullName>
    </recommendedName>
</protein>
<evidence type="ECO:0000256" key="1">
    <source>
        <dbReference type="SAM" id="SignalP"/>
    </source>
</evidence>
<dbReference type="EMBL" id="AMZH03018908">
    <property type="protein sequence ID" value="RRT41031.1"/>
    <property type="molecule type" value="Genomic_DNA"/>
</dbReference>
<reference evidence="2 3" key="1">
    <citation type="journal article" date="2014" name="Agronomy (Basel)">
        <title>A Draft Genome Sequence for Ensete ventricosum, the Drought-Tolerant Tree Against Hunger.</title>
        <authorList>
            <person name="Harrison J."/>
            <person name="Moore K.A."/>
            <person name="Paszkiewicz K."/>
            <person name="Jones T."/>
            <person name="Grant M."/>
            <person name="Ambacheew D."/>
            <person name="Muzemil S."/>
            <person name="Studholme D.J."/>
        </authorList>
    </citation>
    <scope>NUCLEOTIDE SEQUENCE [LARGE SCALE GENOMIC DNA]</scope>
</reference>
<sequence length="130" mass="14420">MWPVWPAHLVAVAVWGVVQGDKEERLMCDGVGEEEGRRMMGHVRPPPQLLVPRRVASCLGAESLEVERSAETMVDNYEGGRGGMLQKHAPPAPSKHGDAYARMKPVPQNLTPFFFVSSPITSRIFKVKNK</sequence>
<dbReference type="AlphaFoldDB" id="A0A426XNL5"/>
<gene>
    <name evidence="2" type="ORF">B296_00046228</name>
</gene>
<evidence type="ECO:0008006" key="4">
    <source>
        <dbReference type="Google" id="ProtNLM"/>
    </source>
</evidence>
<keyword evidence="1" id="KW-0732">Signal</keyword>
<feature type="chain" id="PRO_5019301364" description="Secreted protein" evidence="1">
    <location>
        <begin position="21"/>
        <end position="130"/>
    </location>
</feature>
<feature type="signal peptide" evidence="1">
    <location>
        <begin position="1"/>
        <end position="20"/>
    </location>
</feature>
<comment type="caution">
    <text evidence="2">The sequence shown here is derived from an EMBL/GenBank/DDBJ whole genome shotgun (WGS) entry which is preliminary data.</text>
</comment>
<proteinExistence type="predicted"/>
<evidence type="ECO:0000313" key="3">
    <source>
        <dbReference type="Proteomes" id="UP000287651"/>
    </source>
</evidence>
<evidence type="ECO:0000313" key="2">
    <source>
        <dbReference type="EMBL" id="RRT41031.1"/>
    </source>
</evidence>
<accession>A0A426XNL5</accession>